<keyword evidence="5" id="KW-0863">Zinc-finger</keyword>
<accession>A0AAV2GEJ9</accession>
<dbReference type="GO" id="GO:0003677">
    <property type="term" value="F:DNA binding"/>
    <property type="evidence" value="ECO:0007669"/>
    <property type="project" value="UniProtKB-KW"/>
</dbReference>
<dbReference type="GO" id="GO:0008270">
    <property type="term" value="F:zinc ion binding"/>
    <property type="evidence" value="ECO:0007669"/>
    <property type="project" value="UniProtKB-KW"/>
</dbReference>
<gene>
    <name evidence="11" type="ORF">LTRI10_LOCUS48417</name>
</gene>
<dbReference type="Gene3D" id="1.10.10.60">
    <property type="entry name" value="Homeodomain-like"/>
    <property type="match status" value="2"/>
</dbReference>
<dbReference type="AlphaFoldDB" id="A0AAV2GEJ9"/>
<protein>
    <submittedName>
        <fullName evidence="11">Uncharacterized protein</fullName>
    </submittedName>
</protein>
<feature type="domain" description="HTH myb-type" evidence="10">
    <location>
        <begin position="62"/>
        <end position="116"/>
    </location>
</feature>
<dbReference type="SMART" id="SM00717">
    <property type="entry name" value="SANT"/>
    <property type="match status" value="2"/>
</dbReference>
<comment type="subcellular location">
    <subcellularLocation>
        <location evidence="1">Nucleus</location>
    </subcellularLocation>
</comment>
<feature type="domain" description="Myb-like" evidence="8">
    <location>
        <begin position="62"/>
        <end position="112"/>
    </location>
</feature>
<keyword evidence="6" id="KW-0175">Coiled coil</keyword>
<dbReference type="FunFam" id="1.10.10.60:FF:000349">
    <property type="entry name" value="Transcription factor MYB39"/>
    <property type="match status" value="1"/>
</dbReference>
<dbReference type="InterPro" id="IPR006553">
    <property type="entry name" value="Leu-rich_rpt_Cys-con_subtyp"/>
</dbReference>
<dbReference type="FunFam" id="1.10.10.60:FF:000001">
    <property type="entry name" value="MYB-related transcription factor"/>
    <property type="match status" value="1"/>
</dbReference>
<dbReference type="Pfam" id="PF03110">
    <property type="entry name" value="SBP"/>
    <property type="match status" value="1"/>
</dbReference>
<evidence type="ECO:0000256" key="3">
    <source>
        <dbReference type="ARBA" id="ARBA00023125"/>
    </source>
</evidence>
<dbReference type="GO" id="GO:0005634">
    <property type="term" value="C:nucleus"/>
    <property type="evidence" value="ECO:0007669"/>
    <property type="project" value="UniProtKB-SubCell"/>
</dbReference>
<dbReference type="SMART" id="SM00367">
    <property type="entry name" value="LRR_CC"/>
    <property type="match status" value="2"/>
</dbReference>
<keyword evidence="12" id="KW-1185">Reference proteome</keyword>
<dbReference type="EMBL" id="OZ034821">
    <property type="protein sequence ID" value="CAL1408856.1"/>
    <property type="molecule type" value="Genomic_DNA"/>
</dbReference>
<keyword evidence="5" id="KW-0479">Metal-binding</keyword>
<dbReference type="PANTHER" id="PTHR47994:SF5">
    <property type="entry name" value="F14D16.11-RELATED"/>
    <property type="match status" value="1"/>
</dbReference>
<feature type="domain" description="SBP-type" evidence="9">
    <location>
        <begin position="613"/>
        <end position="690"/>
    </location>
</feature>
<dbReference type="Gene3D" id="4.10.1100.10">
    <property type="entry name" value="Transcription factor, SBP-box domain"/>
    <property type="match status" value="1"/>
</dbReference>
<evidence type="ECO:0000256" key="4">
    <source>
        <dbReference type="ARBA" id="ARBA00023242"/>
    </source>
</evidence>
<organism evidence="11 12">
    <name type="scientific">Linum trigynum</name>
    <dbReference type="NCBI Taxonomy" id="586398"/>
    <lineage>
        <taxon>Eukaryota</taxon>
        <taxon>Viridiplantae</taxon>
        <taxon>Streptophyta</taxon>
        <taxon>Embryophyta</taxon>
        <taxon>Tracheophyta</taxon>
        <taxon>Spermatophyta</taxon>
        <taxon>Magnoliopsida</taxon>
        <taxon>eudicotyledons</taxon>
        <taxon>Gunneridae</taxon>
        <taxon>Pentapetalae</taxon>
        <taxon>rosids</taxon>
        <taxon>fabids</taxon>
        <taxon>Malpighiales</taxon>
        <taxon>Linaceae</taxon>
        <taxon>Linum</taxon>
    </lineage>
</organism>
<dbReference type="InterPro" id="IPR017930">
    <property type="entry name" value="Myb_dom"/>
</dbReference>
<dbReference type="PROSITE" id="PS51294">
    <property type="entry name" value="HTH_MYB"/>
    <property type="match status" value="2"/>
</dbReference>
<evidence type="ECO:0000256" key="6">
    <source>
        <dbReference type="SAM" id="Coils"/>
    </source>
</evidence>
<feature type="domain" description="HTH myb-type" evidence="10">
    <location>
        <begin position="9"/>
        <end position="61"/>
    </location>
</feature>
<dbReference type="SUPFAM" id="SSF46689">
    <property type="entry name" value="Homeodomain-like"/>
    <property type="match status" value="1"/>
</dbReference>
<dbReference type="InterPro" id="IPR001005">
    <property type="entry name" value="SANT/Myb"/>
</dbReference>
<feature type="coiled-coil region" evidence="6">
    <location>
        <begin position="841"/>
        <end position="875"/>
    </location>
</feature>
<dbReference type="PROSITE" id="PS50090">
    <property type="entry name" value="MYB_LIKE"/>
    <property type="match status" value="2"/>
</dbReference>
<keyword evidence="3" id="KW-0238">DNA-binding</keyword>
<evidence type="ECO:0000313" key="11">
    <source>
        <dbReference type="EMBL" id="CAL1408856.1"/>
    </source>
</evidence>
<name>A0AAV2GEJ9_9ROSI</name>
<feature type="domain" description="Myb-like" evidence="8">
    <location>
        <begin position="9"/>
        <end position="61"/>
    </location>
</feature>
<dbReference type="Gene3D" id="3.80.10.10">
    <property type="entry name" value="Ribonuclease Inhibitor"/>
    <property type="match status" value="1"/>
</dbReference>
<dbReference type="SUPFAM" id="SSF103612">
    <property type="entry name" value="SBT domain"/>
    <property type="match status" value="1"/>
</dbReference>
<dbReference type="SUPFAM" id="SSF52058">
    <property type="entry name" value="L domain-like"/>
    <property type="match status" value="1"/>
</dbReference>
<evidence type="ECO:0000259" key="8">
    <source>
        <dbReference type="PROSITE" id="PS50090"/>
    </source>
</evidence>
<dbReference type="PROSITE" id="PS51141">
    <property type="entry name" value="ZF_SBP"/>
    <property type="match status" value="1"/>
</dbReference>
<dbReference type="Pfam" id="PF00249">
    <property type="entry name" value="Myb_DNA-binding"/>
    <property type="match status" value="2"/>
</dbReference>
<sequence length="875" mass="98373">MGRSPCCDEDGLKKGPWTPEEDKKLVDYIHKNGHGSWRALPKLAGLNRCGKSCRLRWTNYLRPDIKRGKFSQDEEQTILNLHSILGNKWSAIASHLPGRTDNEIKNFWNTHLKKKLIQMGFDPMTHQPRTDLFATLPQLMALVQLKDLLLDHTSSSSNPLDHQTMRLQAEALQLAKLQYVQYLLQSSSSTSSPSPHHQHQNGAVSSDMELINLLNSLLGQVMSCPILQIEKKKVGDRMLDMTESNQTKVKDRFPSFEFKSSHCKDMMYTKEQLYISKSPSLKFCSAHNFVSLFFSYSKRPQLWKGGEQHLVSLKCLDAKHSDLLWIPDLSKAQKLESLNLEGCANLVGISSIQYLTKLQHLNLKGCQSLKGVPSLIRLKLLKTFDLSDCSNLTRLPPSLGCLPNLSELNLKNCAKLANLPRSVIHLMKSLETLNISGCSSMWKYIGDYQDGAVPSLAKPHLGFSAMPSTEARHRENLPNSNSDIPAEQVDVVAEGSLSQDLSLDLKDIRGKKAVEREEEAFPRTPLISSLLSELRRALLLPPNVGSSHASTSSSHDINIQTINHTQNNKSEAEQSEIATLLQMEDQQQQLRNDDDHDDAKTVETKPLSAATEPILCQVEDCQIDLSGAETYHQQHKICEIHCMATAALLGNILQRFCHQCCRFHVLCDFDEEERNCRNRLAGHHQKQRRQGNAATIGTGEEHSTPETTDLDAEINIADSEGENEKCLLHKRIKTVDPPEQNQPTLAVEQQSFNDWDEANAIGDIEDRVLEMIEQISRSNYADDDEKAAAAVPESVLDLVAEMEQTVPETVRSMKSAKAKATADSAEWKVADARLVIGELELRLLDMELTRISEEEEEIEAELQRLMDQKRELSQQ</sequence>
<evidence type="ECO:0000256" key="1">
    <source>
        <dbReference type="ARBA" id="ARBA00004123"/>
    </source>
</evidence>
<dbReference type="InterPro" id="IPR032675">
    <property type="entry name" value="LRR_dom_sf"/>
</dbReference>
<dbReference type="PANTHER" id="PTHR47994">
    <property type="entry name" value="F14D16.11-RELATED"/>
    <property type="match status" value="1"/>
</dbReference>
<feature type="compositionally biased region" description="Basic and acidic residues" evidence="7">
    <location>
        <begin position="591"/>
        <end position="603"/>
    </location>
</feature>
<evidence type="ECO:0000256" key="7">
    <source>
        <dbReference type="SAM" id="MobiDB-lite"/>
    </source>
</evidence>
<feature type="region of interest" description="Disordered" evidence="7">
    <location>
        <begin position="681"/>
        <end position="708"/>
    </location>
</feature>
<dbReference type="InterPro" id="IPR009057">
    <property type="entry name" value="Homeodomain-like_sf"/>
</dbReference>
<keyword evidence="4" id="KW-0539">Nucleus</keyword>
<keyword evidence="5" id="KW-0862">Zinc</keyword>
<dbReference type="InterPro" id="IPR004333">
    <property type="entry name" value="SBP_dom"/>
</dbReference>
<proteinExistence type="predicted"/>
<evidence type="ECO:0000256" key="2">
    <source>
        <dbReference type="ARBA" id="ARBA00022737"/>
    </source>
</evidence>
<evidence type="ECO:0000259" key="10">
    <source>
        <dbReference type="PROSITE" id="PS51294"/>
    </source>
</evidence>
<dbReference type="InterPro" id="IPR015495">
    <property type="entry name" value="Myb_TF_plants"/>
</dbReference>
<evidence type="ECO:0000259" key="9">
    <source>
        <dbReference type="PROSITE" id="PS51141"/>
    </source>
</evidence>
<reference evidence="11 12" key="1">
    <citation type="submission" date="2024-04" db="EMBL/GenBank/DDBJ databases">
        <authorList>
            <person name="Fracassetti M."/>
        </authorList>
    </citation>
    <scope>NUCLEOTIDE SEQUENCE [LARGE SCALE GENOMIC DNA]</scope>
</reference>
<keyword evidence="2" id="KW-0677">Repeat</keyword>
<dbReference type="Proteomes" id="UP001497516">
    <property type="component" value="Chromosome 8"/>
</dbReference>
<evidence type="ECO:0000256" key="5">
    <source>
        <dbReference type="PROSITE-ProRule" id="PRU00470"/>
    </source>
</evidence>
<dbReference type="InterPro" id="IPR036893">
    <property type="entry name" value="SBP_sf"/>
</dbReference>
<feature type="region of interest" description="Disordered" evidence="7">
    <location>
        <begin position="586"/>
        <end position="606"/>
    </location>
</feature>
<dbReference type="CDD" id="cd00167">
    <property type="entry name" value="SANT"/>
    <property type="match status" value="2"/>
</dbReference>
<evidence type="ECO:0000313" key="12">
    <source>
        <dbReference type="Proteomes" id="UP001497516"/>
    </source>
</evidence>